<evidence type="ECO:0000259" key="2">
    <source>
        <dbReference type="Pfam" id="PF00117"/>
    </source>
</evidence>
<dbReference type="GO" id="GO:0005829">
    <property type="term" value="C:cytosol"/>
    <property type="evidence" value="ECO:0007669"/>
    <property type="project" value="TreeGrafter"/>
</dbReference>
<dbReference type="EMBL" id="AGWK01000025">
    <property type="protein sequence ID" value="EHO71970.1"/>
    <property type="molecule type" value="Genomic_DNA"/>
</dbReference>
<organism evidence="3 4">
    <name type="scientific">Prevotella micans F0438</name>
    <dbReference type="NCBI Taxonomy" id="883158"/>
    <lineage>
        <taxon>Bacteria</taxon>
        <taxon>Pseudomonadati</taxon>
        <taxon>Bacteroidota</taxon>
        <taxon>Bacteroidia</taxon>
        <taxon>Bacteroidales</taxon>
        <taxon>Prevotellaceae</taxon>
        <taxon>Prevotella</taxon>
    </lineage>
</organism>
<accession>H1Q1I7</accession>
<dbReference type="PANTHER" id="PTHR43418">
    <property type="entry name" value="MULTIFUNCTIONAL TRYPTOPHAN BIOSYNTHESIS PROTEIN-RELATED"/>
    <property type="match status" value="1"/>
</dbReference>
<dbReference type="Proteomes" id="UP000016023">
    <property type="component" value="Unassembled WGS sequence"/>
</dbReference>
<dbReference type="RefSeq" id="WP_006951869.1">
    <property type="nucleotide sequence ID" value="NZ_JH594521.1"/>
</dbReference>
<reference evidence="3 4" key="1">
    <citation type="submission" date="2011-12" db="EMBL/GenBank/DDBJ databases">
        <title>The Genome Sequence of Prevotella micans F0438.</title>
        <authorList>
            <consortium name="The Broad Institute Genome Sequencing Platform"/>
            <person name="Earl A."/>
            <person name="Ward D."/>
            <person name="Feldgarden M."/>
            <person name="Gevers D."/>
            <person name="Izard J."/>
            <person name="Baranova O.V."/>
            <person name="Blanton J.M."/>
            <person name="Wade W.G."/>
            <person name="Dewhirst F.E."/>
            <person name="Young S.K."/>
            <person name="Zeng Q."/>
            <person name="Gargeya S."/>
            <person name="Fitzgerald M."/>
            <person name="Haas B."/>
            <person name="Abouelleil A."/>
            <person name="Alvarado L."/>
            <person name="Arachchi H.M."/>
            <person name="Berlin A."/>
            <person name="Chapman S.B."/>
            <person name="Gearin G."/>
            <person name="Goldberg J."/>
            <person name="Griggs A."/>
            <person name="Gujja S."/>
            <person name="Hansen M."/>
            <person name="Heiman D."/>
            <person name="Howarth C."/>
            <person name="Larimer J."/>
            <person name="Lui A."/>
            <person name="MacDonald P.J.P."/>
            <person name="McCowen C."/>
            <person name="Montmayeur A."/>
            <person name="Murphy C."/>
            <person name="Neiman D."/>
            <person name="Pearson M."/>
            <person name="Priest M."/>
            <person name="Roberts A."/>
            <person name="Saif S."/>
            <person name="Shea T."/>
            <person name="Sisk P."/>
            <person name="Stolte C."/>
            <person name="Sykes S."/>
            <person name="Wortman J."/>
            <person name="Nusbaum C."/>
            <person name="Birren B."/>
        </authorList>
    </citation>
    <scope>NUCLEOTIDE SEQUENCE [LARGE SCALE GENOMIC DNA]</scope>
    <source>
        <strain evidence="3 4">F0438</strain>
    </source>
</reference>
<dbReference type="HOGENOM" id="CLU_014340_1_2_10"/>
<sequence length="201" mass="22342">MNEEQNMAAPLRCALIDNYDSFTYNLVHLVRELGAEVTVFSNDGFTLAELEPFDKLILSPGPGLPSEAGLLYDVVREYSGRKPMLGVCLGHQAIAEVFGAHLEHLSDVFHGIATEGSQVAHDPIFANLPPRFMMGRYHSWTVSRNDFPACLEVTAETPDGLIMAIRHREYDIHGIQFHPESVLTTVGADIMRNWLQLPPNA</sequence>
<dbReference type="PANTHER" id="PTHR43418:SF4">
    <property type="entry name" value="MULTIFUNCTIONAL TRYPTOPHAN BIOSYNTHESIS PROTEIN"/>
    <property type="match status" value="1"/>
</dbReference>
<feature type="domain" description="Glutamine amidotransferase" evidence="2">
    <location>
        <begin position="15"/>
        <end position="195"/>
    </location>
</feature>
<evidence type="ECO:0000313" key="3">
    <source>
        <dbReference type="EMBL" id="EHO71970.1"/>
    </source>
</evidence>
<dbReference type="Pfam" id="PF00117">
    <property type="entry name" value="GATase"/>
    <property type="match status" value="1"/>
</dbReference>
<proteinExistence type="predicted"/>
<dbReference type="PATRIC" id="fig|883158.3.peg.782"/>
<dbReference type="CDD" id="cd01743">
    <property type="entry name" value="GATase1_Anthranilate_Synthase"/>
    <property type="match status" value="1"/>
</dbReference>
<dbReference type="AlphaFoldDB" id="H1Q1I7"/>
<evidence type="ECO:0000313" key="4">
    <source>
        <dbReference type="Proteomes" id="UP000016023"/>
    </source>
</evidence>
<comment type="caution">
    <text evidence="3">The sequence shown here is derived from an EMBL/GenBank/DDBJ whole genome shotgun (WGS) entry which is preliminary data.</text>
</comment>
<dbReference type="SUPFAM" id="SSF52317">
    <property type="entry name" value="Class I glutamine amidotransferase-like"/>
    <property type="match status" value="1"/>
</dbReference>
<dbReference type="InterPro" id="IPR050472">
    <property type="entry name" value="Anth_synth/Amidotransfase"/>
</dbReference>
<dbReference type="InterPro" id="IPR029062">
    <property type="entry name" value="Class_I_gatase-like"/>
</dbReference>
<dbReference type="InterPro" id="IPR017926">
    <property type="entry name" value="GATASE"/>
</dbReference>
<keyword evidence="1" id="KW-0315">Glutamine amidotransferase</keyword>
<dbReference type="Gene3D" id="3.40.50.880">
    <property type="match status" value="1"/>
</dbReference>
<dbReference type="GO" id="GO:0000162">
    <property type="term" value="P:L-tryptophan biosynthetic process"/>
    <property type="evidence" value="ECO:0007669"/>
    <property type="project" value="TreeGrafter"/>
</dbReference>
<dbReference type="NCBIfam" id="TIGR00566">
    <property type="entry name" value="trpG_papA"/>
    <property type="match status" value="1"/>
</dbReference>
<dbReference type="GO" id="GO:0004049">
    <property type="term" value="F:anthranilate synthase activity"/>
    <property type="evidence" value="ECO:0007669"/>
    <property type="project" value="TreeGrafter"/>
</dbReference>
<dbReference type="PROSITE" id="PS51273">
    <property type="entry name" value="GATASE_TYPE_1"/>
    <property type="match status" value="1"/>
</dbReference>
<dbReference type="PRINTS" id="PR00099">
    <property type="entry name" value="CPSGATASE"/>
</dbReference>
<dbReference type="PRINTS" id="PR00096">
    <property type="entry name" value="GATASE"/>
</dbReference>
<evidence type="ECO:0000256" key="1">
    <source>
        <dbReference type="ARBA" id="ARBA00022962"/>
    </source>
</evidence>
<name>H1Q1I7_9BACT</name>
<dbReference type="InterPro" id="IPR006221">
    <property type="entry name" value="TrpG/PapA_dom"/>
</dbReference>
<dbReference type="STRING" id="883158.HMPREF9140_00775"/>
<keyword evidence="4" id="KW-1185">Reference proteome</keyword>
<dbReference type="eggNOG" id="COG0512">
    <property type="taxonomic scope" value="Bacteria"/>
</dbReference>
<dbReference type="PRINTS" id="PR00097">
    <property type="entry name" value="ANTSNTHASEII"/>
</dbReference>
<gene>
    <name evidence="3" type="ORF">HMPREF9140_00775</name>
</gene>
<protein>
    <recommendedName>
        <fullName evidence="2">Glutamine amidotransferase domain-containing protein</fullName>
    </recommendedName>
</protein>
<dbReference type="FunFam" id="3.40.50.880:FF:000003">
    <property type="entry name" value="Anthranilate synthase component II"/>
    <property type="match status" value="1"/>
</dbReference>